<accession>A0ACC0CIL3</accession>
<comment type="caution">
    <text evidence="1">The sequence shown here is derived from an EMBL/GenBank/DDBJ whole genome shotgun (WGS) entry which is preliminary data.</text>
</comment>
<name>A0ACC0CIL3_9PEZI</name>
<protein>
    <submittedName>
        <fullName evidence="1">Uncharacterized protein</fullName>
    </submittedName>
</protein>
<dbReference type="EMBL" id="MU394459">
    <property type="protein sequence ID" value="KAI6080282.1"/>
    <property type="molecule type" value="Genomic_DNA"/>
</dbReference>
<organism evidence="1 2">
    <name type="scientific">Hypoxylon rubiginosum</name>
    <dbReference type="NCBI Taxonomy" id="110542"/>
    <lineage>
        <taxon>Eukaryota</taxon>
        <taxon>Fungi</taxon>
        <taxon>Dikarya</taxon>
        <taxon>Ascomycota</taxon>
        <taxon>Pezizomycotina</taxon>
        <taxon>Sordariomycetes</taxon>
        <taxon>Xylariomycetidae</taxon>
        <taxon>Xylariales</taxon>
        <taxon>Hypoxylaceae</taxon>
        <taxon>Hypoxylon</taxon>
    </lineage>
</organism>
<dbReference type="Proteomes" id="UP001497680">
    <property type="component" value="Unassembled WGS sequence"/>
</dbReference>
<reference evidence="1 2" key="1">
    <citation type="journal article" date="2022" name="New Phytol.">
        <title>Ecological generalism drives hyperdiversity of secondary metabolite gene clusters in xylarialean endophytes.</title>
        <authorList>
            <person name="Franco M.E.E."/>
            <person name="Wisecaver J.H."/>
            <person name="Arnold A.E."/>
            <person name="Ju Y.M."/>
            <person name="Slot J.C."/>
            <person name="Ahrendt S."/>
            <person name="Moore L.P."/>
            <person name="Eastman K.E."/>
            <person name="Scott K."/>
            <person name="Konkel Z."/>
            <person name="Mondo S.J."/>
            <person name="Kuo A."/>
            <person name="Hayes R.D."/>
            <person name="Haridas S."/>
            <person name="Andreopoulos B."/>
            <person name="Riley R."/>
            <person name="LaButti K."/>
            <person name="Pangilinan J."/>
            <person name="Lipzen A."/>
            <person name="Amirebrahimi M."/>
            <person name="Yan J."/>
            <person name="Adam C."/>
            <person name="Keymanesh K."/>
            <person name="Ng V."/>
            <person name="Louie K."/>
            <person name="Northen T."/>
            <person name="Drula E."/>
            <person name="Henrissat B."/>
            <person name="Hsieh H.M."/>
            <person name="Youens-Clark K."/>
            <person name="Lutzoni F."/>
            <person name="Miadlikowska J."/>
            <person name="Eastwood D.C."/>
            <person name="Hamelin R.C."/>
            <person name="Grigoriev I.V."/>
            <person name="U'Ren J.M."/>
        </authorList>
    </citation>
    <scope>NUCLEOTIDE SEQUENCE [LARGE SCALE GENOMIC DNA]</scope>
    <source>
        <strain evidence="1 2">ER1909</strain>
    </source>
</reference>
<evidence type="ECO:0000313" key="1">
    <source>
        <dbReference type="EMBL" id="KAI6080282.1"/>
    </source>
</evidence>
<evidence type="ECO:0000313" key="2">
    <source>
        <dbReference type="Proteomes" id="UP001497680"/>
    </source>
</evidence>
<sequence>MIGGITEPHEWNLDLTLDTAIVRRMRECCEKFLPGLERARLDPGYPFAQGLRPFRGQNVKVERELRREGSRIVHSYGHRGPGWSLSFGCAQDVALLVNEVLRGVPAKPMSEVVREWKAARHGDGYMLRIVRRRWPLYRLMYRISKIEDTPSGLLQISHVRHNA</sequence>
<proteinExistence type="predicted"/>
<keyword evidence="2" id="KW-1185">Reference proteome</keyword>
<gene>
    <name evidence="1" type="ORF">F4821DRAFT_67696</name>
</gene>